<dbReference type="KEGG" id="jli:EXU32_14485"/>
<protein>
    <submittedName>
        <fullName evidence="1">Uncharacterized protein</fullName>
    </submittedName>
</protein>
<name>A0A4P6MZF3_9MICO</name>
<dbReference type="OrthoDB" id="3571220at2"/>
<evidence type="ECO:0000313" key="1">
    <source>
        <dbReference type="EMBL" id="QBF47350.1"/>
    </source>
</evidence>
<gene>
    <name evidence="1" type="ORF">EXU32_14485</name>
</gene>
<keyword evidence="2" id="KW-1185">Reference proteome</keyword>
<organism evidence="1 2">
    <name type="scientific">Janibacter limosus</name>
    <dbReference type="NCBI Taxonomy" id="53458"/>
    <lineage>
        <taxon>Bacteria</taxon>
        <taxon>Bacillati</taxon>
        <taxon>Actinomycetota</taxon>
        <taxon>Actinomycetes</taxon>
        <taxon>Micrococcales</taxon>
        <taxon>Intrasporangiaceae</taxon>
        <taxon>Janibacter</taxon>
    </lineage>
</organism>
<dbReference type="AlphaFoldDB" id="A0A4P6MZF3"/>
<dbReference type="Proteomes" id="UP000290408">
    <property type="component" value="Chromosome"/>
</dbReference>
<evidence type="ECO:0000313" key="2">
    <source>
        <dbReference type="Proteomes" id="UP000290408"/>
    </source>
</evidence>
<dbReference type="EMBL" id="CP036164">
    <property type="protein sequence ID" value="QBF47350.1"/>
    <property type="molecule type" value="Genomic_DNA"/>
</dbReference>
<sequence>MTSTVLDRFRGRILGAGSSSGVRLVIGDWTTSPLGAFTDVMVATADEHRVLLAPSEAVAEYVAATYSFDEVRLCTVVLAADEHEWRLDAGPLRCRIGLGRRTPVGLLLRPVPERVGRSRGFAHLADPVARRLLPGVRTVGSAGGGRREYYGAHDQHHVTSLDGTWEGEPLGDLRPVSPPPRFGFSSTPAAPGLTRVTTTVARVPERH</sequence>
<proteinExistence type="predicted"/>
<dbReference type="RefSeq" id="WP_130630541.1">
    <property type="nucleotide sequence ID" value="NZ_CP036164.1"/>
</dbReference>
<reference evidence="1 2" key="1">
    <citation type="submission" date="2019-02" db="EMBL/GenBank/DDBJ databases">
        <title>Genomic data mining of an Antarctic deep-sea actinobacterium, Janibacterlimosus P3-3-X1.</title>
        <authorList>
            <person name="Liao L."/>
            <person name="Chen B."/>
        </authorList>
    </citation>
    <scope>NUCLEOTIDE SEQUENCE [LARGE SCALE GENOMIC DNA]</scope>
    <source>
        <strain evidence="1 2">P3-3-X1</strain>
    </source>
</reference>
<accession>A0A4P6MZF3</accession>